<dbReference type="SUPFAM" id="SSF52540">
    <property type="entry name" value="P-loop containing nucleoside triphosphate hydrolases"/>
    <property type="match status" value="1"/>
</dbReference>
<dbReference type="Gene3D" id="3.40.50.300">
    <property type="entry name" value="P-loop containing nucleotide triphosphate hydrolases"/>
    <property type="match status" value="1"/>
</dbReference>
<organism evidence="1 2">
    <name type="scientific">Belnapia arida</name>
    <dbReference type="NCBI Taxonomy" id="2804533"/>
    <lineage>
        <taxon>Bacteria</taxon>
        <taxon>Pseudomonadati</taxon>
        <taxon>Pseudomonadota</taxon>
        <taxon>Alphaproteobacteria</taxon>
        <taxon>Acetobacterales</taxon>
        <taxon>Roseomonadaceae</taxon>
        <taxon>Belnapia</taxon>
    </lineage>
</organism>
<reference evidence="1 2" key="1">
    <citation type="submission" date="2021-01" db="EMBL/GenBank/DDBJ databases">
        <title>Belnapia mucosa sp. nov. and Belnapia arida sp. nov., isolated from the Tabernas Desert (Almeria, Spain).</title>
        <authorList>
            <person name="Molina-Menor E."/>
            <person name="Vidal-Verdu A."/>
            <person name="Calonge A."/>
            <person name="Satari L."/>
            <person name="Pereto J."/>
            <person name="Porcar M."/>
        </authorList>
    </citation>
    <scope>NUCLEOTIDE SEQUENCE [LARGE SCALE GENOMIC DNA]</scope>
    <source>
        <strain evidence="1 2">T18</strain>
    </source>
</reference>
<name>A0ABS1UAV2_9PROT</name>
<dbReference type="PIRSF" id="PIRSF009320">
    <property type="entry name" value="Nuc_binding_HP_1000"/>
    <property type="match status" value="1"/>
</dbReference>
<dbReference type="CDD" id="cd02042">
    <property type="entry name" value="ParAB_family"/>
    <property type="match status" value="1"/>
</dbReference>
<evidence type="ECO:0000313" key="2">
    <source>
        <dbReference type="Proteomes" id="UP000660885"/>
    </source>
</evidence>
<keyword evidence="2" id="KW-1185">Reference proteome</keyword>
<evidence type="ECO:0000313" key="1">
    <source>
        <dbReference type="EMBL" id="MBL6081815.1"/>
    </source>
</evidence>
<comment type="caution">
    <text evidence="1">The sequence shown here is derived from an EMBL/GenBank/DDBJ whole genome shotgun (WGS) entry which is preliminary data.</text>
</comment>
<dbReference type="InterPro" id="IPR027417">
    <property type="entry name" value="P-loop_NTPase"/>
</dbReference>
<dbReference type="EMBL" id="JAETWB010000037">
    <property type="protein sequence ID" value="MBL6081815.1"/>
    <property type="molecule type" value="Genomic_DNA"/>
</dbReference>
<protein>
    <submittedName>
        <fullName evidence="1">ParA family protein</fullName>
    </submittedName>
</protein>
<dbReference type="InterPro" id="IPR015223">
    <property type="entry name" value="MipZ"/>
</dbReference>
<sequence length="224" mass="24087">MARKGDPETNACRLVVLGGSKGGCGRSTISRNLLVAAGQDGLKAIGFDLDEQGTFRRWSERRAKARETLSQIIPTTVVQSIPSGWQSLIEQMAGYQVAVVDTAPGVEHDMGAMLELCRRAALVLVPTSPTTDDLESVIPWFRNLAASGARSAFVLNKANRRTKSYVAARAMLIRQGALAPVEIAALEDISTPHGSGLAAMDYEKSKGADAMADLWAYVKQEVRL</sequence>
<dbReference type="Proteomes" id="UP000660885">
    <property type="component" value="Unassembled WGS sequence"/>
</dbReference>
<accession>A0ABS1UAV2</accession>
<gene>
    <name evidence="1" type="ORF">JMJ56_27915</name>
</gene>
<proteinExistence type="predicted"/>
<dbReference type="Pfam" id="PF09140">
    <property type="entry name" value="MipZ"/>
    <property type="match status" value="1"/>
</dbReference>